<protein>
    <submittedName>
        <fullName evidence="2">SPOR domain-containing protein</fullName>
    </submittedName>
</protein>
<proteinExistence type="predicted"/>
<evidence type="ECO:0000313" key="2">
    <source>
        <dbReference type="EMBL" id="MCZ2720688.1"/>
    </source>
</evidence>
<keyword evidence="3" id="KW-1185">Reference proteome</keyword>
<reference evidence="2" key="1">
    <citation type="submission" date="2022-12" db="EMBL/GenBank/DDBJ databases">
        <title>Marinomonas 15G1-11 sp. nov, isolated from marine algae.</title>
        <authorList>
            <person name="Butt M."/>
            <person name="Choi D.G."/>
            <person name="Kim J.M."/>
            <person name="Lee J.K."/>
            <person name="Baek J.H."/>
            <person name="Jeon C.O."/>
        </authorList>
    </citation>
    <scope>NUCLEOTIDE SEQUENCE</scope>
    <source>
        <strain evidence="2">15G1-11</strain>
    </source>
</reference>
<evidence type="ECO:0000313" key="3">
    <source>
        <dbReference type="Proteomes" id="UP001149719"/>
    </source>
</evidence>
<dbReference type="PROSITE" id="PS51724">
    <property type="entry name" value="SPOR"/>
    <property type="match status" value="1"/>
</dbReference>
<accession>A0ABT4JQQ9</accession>
<feature type="domain" description="SPOR" evidence="1">
    <location>
        <begin position="152"/>
        <end position="239"/>
    </location>
</feature>
<organism evidence="2 3">
    <name type="scientific">Marinomonas phaeophyticola</name>
    <dbReference type="NCBI Taxonomy" id="3004091"/>
    <lineage>
        <taxon>Bacteria</taxon>
        <taxon>Pseudomonadati</taxon>
        <taxon>Pseudomonadota</taxon>
        <taxon>Gammaproteobacteria</taxon>
        <taxon>Oceanospirillales</taxon>
        <taxon>Oceanospirillaceae</taxon>
        <taxon>Marinomonas</taxon>
    </lineage>
</organism>
<dbReference type="InterPro" id="IPR007730">
    <property type="entry name" value="SPOR-like_dom"/>
</dbReference>
<sequence>MKYNGLSKGVYKNVLVASAVVLVACSSTPSTDDSKTLLATQELKKQLEQQKTEWEAVKPDIERLLALEEDFKLLIQSLNTSQLSSSPPNLGGEIEATPLVEATPPISPVENILTSHKSNEEEKAVPEYVQAKFNTPSKPLTKKALVSDTRNAIKTQQFAVQVAAYDNEIQLAKGWLRLQGSFPELMSTVNPIKEKIVVKNKSLWALKVGPFKSRSAGNQYCSDLKKRNQDCFIGMYQGEEL</sequence>
<evidence type="ECO:0000259" key="1">
    <source>
        <dbReference type="PROSITE" id="PS51724"/>
    </source>
</evidence>
<name>A0ABT4JQQ9_9GAMM</name>
<dbReference type="RefSeq" id="WP_269122779.1">
    <property type="nucleotide sequence ID" value="NZ_JAPUBN010000010.1"/>
</dbReference>
<dbReference type="EMBL" id="JAPUBN010000010">
    <property type="protein sequence ID" value="MCZ2720688.1"/>
    <property type="molecule type" value="Genomic_DNA"/>
</dbReference>
<dbReference type="Gene3D" id="3.30.70.1070">
    <property type="entry name" value="Sporulation related repeat"/>
    <property type="match status" value="1"/>
</dbReference>
<dbReference type="InterPro" id="IPR036680">
    <property type="entry name" value="SPOR-like_sf"/>
</dbReference>
<dbReference type="Proteomes" id="UP001149719">
    <property type="component" value="Unassembled WGS sequence"/>
</dbReference>
<dbReference type="PROSITE" id="PS51257">
    <property type="entry name" value="PROKAR_LIPOPROTEIN"/>
    <property type="match status" value="1"/>
</dbReference>
<dbReference type="Pfam" id="PF05036">
    <property type="entry name" value="SPOR"/>
    <property type="match status" value="1"/>
</dbReference>
<dbReference type="SUPFAM" id="SSF110997">
    <property type="entry name" value="Sporulation related repeat"/>
    <property type="match status" value="1"/>
</dbReference>
<gene>
    <name evidence="2" type="ORF">O1D97_03265</name>
</gene>
<comment type="caution">
    <text evidence="2">The sequence shown here is derived from an EMBL/GenBank/DDBJ whole genome shotgun (WGS) entry which is preliminary data.</text>
</comment>